<sequence length="259" mass="26691">MDFGLQGRRAIVCASSRGLGRACAEALAGEGVDLVLNARDEAALTSTAAAINAAYKVKVTAVAADIATASGRDAVLAACPDPDILVNNAGGPAPGSLAKYTEEDWAKAIDGNLRAPAALMAAVLDGMAGRGFGRVVNITSSVVRHPIDVQGLSAASRSGLHGLVSTLVRGYVGRNVTINNILPGPFATDRLVSNFTFQAKQKGISPQEALAARQNELPARRFGDPMEVGRLCAYLCSAHSGYICGQSILIDGAAHPQII</sequence>
<dbReference type="InterPro" id="IPR002347">
    <property type="entry name" value="SDR_fam"/>
</dbReference>
<dbReference type="InterPro" id="IPR036291">
    <property type="entry name" value="NAD(P)-bd_dom_sf"/>
</dbReference>
<dbReference type="AlphaFoldDB" id="A0A512N6L4"/>
<protein>
    <submittedName>
        <fullName evidence="2">3-oxoacyl-ACP reductase</fullName>
    </submittedName>
</protein>
<dbReference type="OrthoDB" id="9793325at2"/>
<reference evidence="2 3" key="1">
    <citation type="submission" date="2019-07" db="EMBL/GenBank/DDBJ databases">
        <title>Whole genome shotgun sequence of Reyranella soli NBRC 108950.</title>
        <authorList>
            <person name="Hosoyama A."/>
            <person name="Uohara A."/>
            <person name="Ohji S."/>
            <person name="Ichikawa N."/>
        </authorList>
    </citation>
    <scope>NUCLEOTIDE SEQUENCE [LARGE SCALE GENOMIC DNA]</scope>
    <source>
        <strain evidence="2 3">NBRC 108950</strain>
    </source>
</reference>
<dbReference type="SUPFAM" id="SSF51735">
    <property type="entry name" value="NAD(P)-binding Rossmann-fold domains"/>
    <property type="match status" value="1"/>
</dbReference>
<comment type="caution">
    <text evidence="2">The sequence shown here is derived from an EMBL/GenBank/DDBJ whole genome shotgun (WGS) entry which is preliminary data.</text>
</comment>
<dbReference type="InterPro" id="IPR050259">
    <property type="entry name" value="SDR"/>
</dbReference>
<evidence type="ECO:0000313" key="3">
    <source>
        <dbReference type="Proteomes" id="UP000321058"/>
    </source>
</evidence>
<evidence type="ECO:0000313" key="2">
    <source>
        <dbReference type="EMBL" id="GEP54563.1"/>
    </source>
</evidence>
<dbReference type="PRINTS" id="PR00081">
    <property type="entry name" value="GDHRDH"/>
</dbReference>
<keyword evidence="3" id="KW-1185">Reference proteome</keyword>
<name>A0A512N6L4_9HYPH</name>
<dbReference type="PANTHER" id="PTHR42879:SF6">
    <property type="entry name" value="NADPH-DEPENDENT REDUCTASE BACG"/>
    <property type="match status" value="1"/>
</dbReference>
<dbReference type="RefSeq" id="WP_147148234.1">
    <property type="nucleotide sequence ID" value="NZ_BKAJ01000031.1"/>
</dbReference>
<dbReference type="PANTHER" id="PTHR42879">
    <property type="entry name" value="3-OXOACYL-(ACYL-CARRIER-PROTEIN) REDUCTASE"/>
    <property type="match status" value="1"/>
</dbReference>
<evidence type="ECO:0000256" key="1">
    <source>
        <dbReference type="ARBA" id="ARBA00006484"/>
    </source>
</evidence>
<dbReference type="Pfam" id="PF13561">
    <property type="entry name" value="adh_short_C2"/>
    <property type="match status" value="1"/>
</dbReference>
<organism evidence="2 3">
    <name type="scientific">Reyranella soli</name>
    <dbReference type="NCBI Taxonomy" id="1230389"/>
    <lineage>
        <taxon>Bacteria</taxon>
        <taxon>Pseudomonadati</taxon>
        <taxon>Pseudomonadota</taxon>
        <taxon>Alphaproteobacteria</taxon>
        <taxon>Hyphomicrobiales</taxon>
        <taxon>Reyranellaceae</taxon>
        <taxon>Reyranella</taxon>
    </lineage>
</organism>
<comment type="similarity">
    <text evidence="1">Belongs to the short-chain dehydrogenases/reductases (SDR) family.</text>
</comment>
<dbReference type="EMBL" id="BKAJ01000031">
    <property type="protein sequence ID" value="GEP54563.1"/>
    <property type="molecule type" value="Genomic_DNA"/>
</dbReference>
<dbReference type="Gene3D" id="3.40.50.720">
    <property type="entry name" value="NAD(P)-binding Rossmann-like Domain"/>
    <property type="match status" value="1"/>
</dbReference>
<dbReference type="Proteomes" id="UP000321058">
    <property type="component" value="Unassembled WGS sequence"/>
</dbReference>
<accession>A0A512N6L4</accession>
<gene>
    <name evidence="2" type="ORF">RSO01_17290</name>
</gene>
<proteinExistence type="inferred from homology"/>